<dbReference type="Gene3D" id="1.10.510.10">
    <property type="entry name" value="Transferase(Phosphotransferase) domain 1"/>
    <property type="match status" value="1"/>
</dbReference>
<feature type="domain" description="Protein kinase" evidence="2">
    <location>
        <begin position="7"/>
        <end position="329"/>
    </location>
</feature>
<dbReference type="GO" id="GO:0044773">
    <property type="term" value="P:mitotic DNA damage checkpoint signaling"/>
    <property type="evidence" value="ECO:0007669"/>
    <property type="project" value="TreeGrafter"/>
</dbReference>
<dbReference type="PROSITE" id="PS50011">
    <property type="entry name" value="PROTEIN_KINASE_DOM"/>
    <property type="match status" value="1"/>
</dbReference>
<dbReference type="Proteomes" id="UP001165063">
    <property type="component" value="Unassembled WGS sequence"/>
</dbReference>
<keyword evidence="4" id="KW-1185">Reference proteome</keyword>
<dbReference type="GO" id="GO:0005634">
    <property type="term" value="C:nucleus"/>
    <property type="evidence" value="ECO:0007669"/>
    <property type="project" value="TreeGrafter"/>
</dbReference>
<keyword evidence="1" id="KW-0547">Nucleotide-binding</keyword>
<reference evidence="3" key="1">
    <citation type="submission" date="2023-04" db="EMBL/GenBank/DDBJ databases">
        <title>Ambrosiozyma monospora NBRC 1965.</title>
        <authorList>
            <person name="Ichikawa N."/>
            <person name="Sato H."/>
            <person name="Tonouchi N."/>
        </authorList>
    </citation>
    <scope>NUCLEOTIDE SEQUENCE</scope>
    <source>
        <strain evidence="3">NBRC 1965</strain>
    </source>
</reference>
<dbReference type="AlphaFoldDB" id="A0A9W6YTY5"/>
<protein>
    <submittedName>
        <fullName evidence="3">Unnamed protein product</fullName>
    </submittedName>
</protein>
<dbReference type="PANTHER" id="PTHR44167:SF24">
    <property type="entry name" value="SERINE_THREONINE-PROTEIN KINASE CHK2"/>
    <property type="match status" value="1"/>
</dbReference>
<evidence type="ECO:0000313" key="4">
    <source>
        <dbReference type="Proteomes" id="UP001165063"/>
    </source>
</evidence>
<dbReference type="PROSITE" id="PS00107">
    <property type="entry name" value="PROTEIN_KINASE_ATP"/>
    <property type="match status" value="1"/>
</dbReference>
<dbReference type="Gene3D" id="3.30.200.20">
    <property type="entry name" value="Phosphorylase Kinase, domain 1"/>
    <property type="match status" value="1"/>
</dbReference>
<name>A0A9W6YTY5_AMBMO</name>
<dbReference type="InterPro" id="IPR011009">
    <property type="entry name" value="Kinase-like_dom_sf"/>
</dbReference>
<accession>A0A9W6YTY5</accession>
<dbReference type="EMBL" id="BSXU01000621">
    <property type="protein sequence ID" value="GMG21301.1"/>
    <property type="molecule type" value="Genomic_DNA"/>
</dbReference>
<dbReference type="InterPro" id="IPR000719">
    <property type="entry name" value="Prot_kinase_dom"/>
</dbReference>
<dbReference type="SUPFAM" id="SSF56112">
    <property type="entry name" value="Protein kinase-like (PK-like)"/>
    <property type="match status" value="1"/>
</dbReference>
<gene>
    <name evidence="3" type="ORF">Amon01_000189400</name>
</gene>
<sequence length="329" mass="37412">MSKKSDFKLSTRIGGGRFSDVLKCTKISTGQQYALKLIEPDDERPPHNARNELRILQRLNDNGESRNKNVVPLIDYFTNSMEIGFVLPLYQTNLTELIKSRCKTRSHFGMDGKITKRTQNNLKKDEIKHIFKGVLNALKFIHSQDIIHRDINPNNVMFSNQGDGEPLDPVLIDFGISFQKPDNFGGELYNDKITDIATGYYKAPELLLTIRDYDETVDIWSTGVMLMLMSSEDGTVSTYSEDCKYSDLALLSSILNSFGSPPSTWPEAQNSRSFKSLNENFFTKTRKSVDELIPKLKDDDQIVEVFQNIMVFERAKRLSAAKALEILDS</sequence>
<feature type="binding site" evidence="1">
    <location>
        <position position="36"/>
    </location>
    <ligand>
        <name>ATP</name>
        <dbReference type="ChEBI" id="CHEBI:30616"/>
    </ligand>
</feature>
<dbReference type="GO" id="GO:0005737">
    <property type="term" value="C:cytoplasm"/>
    <property type="evidence" value="ECO:0007669"/>
    <property type="project" value="TreeGrafter"/>
</dbReference>
<proteinExistence type="predicted"/>
<keyword evidence="1" id="KW-0067">ATP-binding</keyword>
<dbReference type="InterPro" id="IPR017441">
    <property type="entry name" value="Protein_kinase_ATP_BS"/>
</dbReference>
<comment type="caution">
    <text evidence="3">The sequence shown here is derived from an EMBL/GenBank/DDBJ whole genome shotgun (WGS) entry which is preliminary data.</text>
</comment>
<evidence type="ECO:0000313" key="3">
    <source>
        <dbReference type="EMBL" id="GMG21301.1"/>
    </source>
</evidence>
<dbReference type="GO" id="GO:0004674">
    <property type="term" value="F:protein serine/threonine kinase activity"/>
    <property type="evidence" value="ECO:0007669"/>
    <property type="project" value="TreeGrafter"/>
</dbReference>
<dbReference type="GO" id="GO:0030447">
    <property type="term" value="P:filamentous growth"/>
    <property type="evidence" value="ECO:0007669"/>
    <property type="project" value="UniProtKB-ARBA"/>
</dbReference>
<dbReference type="PANTHER" id="PTHR44167">
    <property type="entry name" value="OVARIAN-SPECIFIC SERINE/THREONINE-PROTEIN KINASE LOK-RELATED"/>
    <property type="match status" value="1"/>
</dbReference>
<evidence type="ECO:0000259" key="2">
    <source>
        <dbReference type="PROSITE" id="PS50011"/>
    </source>
</evidence>
<dbReference type="CDD" id="cd00180">
    <property type="entry name" value="PKc"/>
    <property type="match status" value="1"/>
</dbReference>
<evidence type="ECO:0000256" key="1">
    <source>
        <dbReference type="PROSITE-ProRule" id="PRU10141"/>
    </source>
</evidence>
<organism evidence="3 4">
    <name type="scientific">Ambrosiozyma monospora</name>
    <name type="common">Yeast</name>
    <name type="synonym">Endomycopsis monosporus</name>
    <dbReference type="NCBI Taxonomy" id="43982"/>
    <lineage>
        <taxon>Eukaryota</taxon>
        <taxon>Fungi</taxon>
        <taxon>Dikarya</taxon>
        <taxon>Ascomycota</taxon>
        <taxon>Saccharomycotina</taxon>
        <taxon>Pichiomycetes</taxon>
        <taxon>Pichiales</taxon>
        <taxon>Pichiaceae</taxon>
        <taxon>Ambrosiozyma</taxon>
    </lineage>
</organism>
<dbReference type="Pfam" id="PF00069">
    <property type="entry name" value="Pkinase"/>
    <property type="match status" value="1"/>
</dbReference>
<dbReference type="GO" id="GO:0005524">
    <property type="term" value="F:ATP binding"/>
    <property type="evidence" value="ECO:0007669"/>
    <property type="project" value="UniProtKB-UniRule"/>
</dbReference>
<dbReference type="OrthoDB" id="413582at2759"/>